<dbReference type="Pfam" id="PF22673">
    <property type="entry name" value="MCP-like_PDC_1"/>
    <property type="match status" value="1"/>
</dbReference>
<organism evidence="1 2">
    <name type="scientific">Pseudomonas cavernicola</name>
    <dbReference type="NCBI Taxonomy" id="2320866"/>
    <lineage>
        <taxon>Bacteria</taxon>
        <taxon>Pseudomonadati</taxon>
        <taxon>Pseudomonadota</taxon>
        <taxon>Gammaproteobacteria</taxon>
        <taxon>Pseudomonadales</taxon>
        <taxon>Pseudomonadaceae</taxon>
        <taxon>Pseudomonas</taxon>
    </lineage>
</organism>
<dbReference type="GO" id="GO:0016301">
    <property type="term" value="F:kinase activity"/>
    <property type="evidence" value="ECO:0007669"/>
    <property type="project" value="UniProtKB-KW"/>
</dbReference>
<dbReference type="Proteomes" id="UP000284021">
    <property type="component" value="Unassembled WGS sequence"/>
</dbReference>
<dbReference type="AlphaFoldDB" id="A0A418XF17"/>
<proteinExistence type="predicted"/>
<dbReference type="OrthoDB" id="8687362at2"/>
<sequence length="259" mass="28894">MQQRPYIMPLPLFRTDADDCADSINASIGNVFDQLTILANEVVEIWRREAALGKKPSSKDLAVLKPKIDAQLQGPKSCIHGTGVVLEPGELEDCEMYLEWWRMGSAGKVVPMTLNFNRRSESFYNYQSMQWFARPKATGSNVVVGPYVDLYGADMYIMTFSLPIHVDGRFVGIAGADIALHRFERILLSSLIKMENEALIVSEEGRVIAANTANWTVGDMAHHAMNRQETGCRVIELGEAAAHWSLVQRPCKRKHQGAA</sequence>
<accession>A0A418XF17</accession>
<evidence type="ECO:0000313" key="1">
    <source>
        <dbReference type="EMBL" id="RJG11121.1"/>
    </source>
</evidence>
<keyword evidence="2" id="KW-1185">Reference proteome</keyword>
<protein>
    <submittedName>
        <fullName evidence="1">Histidine kinase</fullName>
    </submittedName>
</protein>
<evidence type="ECO:0000313" key="2">
    <source>
        <dbReference type="Proteomes" id="UP000284021"/>
    </source>
</evidence>
<dbReference type="Gene3D" id="3.30.450.20">
    <property type="entry name" value="PAS domain"/>
    <property type="match status" value="1"/>
</dbReference>
<name>A0A418XF17_9PSED</name>
<dbReference type="CDD" id="cd12913">
    <property type="entry name" value="PDC1_MCP_like"/>
    <property type="match status" value="1"/>
</dbReference>
<keyword evidence="1" id="KW-0418">Kinase</keyword>
<gene>
    <name evidence="1" type="ORF">D3879_15795</name>
</gene>
<comment type="caution">
    <text evidence="1">The sequence shown here is derived from an EMBL/GenBank/DDBJ whole genome shotgun (WGS) entry which is preliminary data.</text>
</comment>
<dbReference type="EMBL" id="QYUR01000003">
    <property type="protein sequence ID" value="RJG11121.1"/>
    <property type="molecule type" value="Genomic_DNA"/>
</dbReference>
<reference evidence="1 2" key="1">
    <citation type="submission" date="2018-09" db="EMBL/GenBank/DDBJ databases">
        <authorList>
            <person name="Zhu H."/>
        </authorList>
    </citation>
    <scope>NUCLEOTIDE SEQUENCE [LARGE SCALE GENOMIC DNA]</scope>
    <source>
        <strain evidence="1 2">K1S02-6</strain>
    </source>
</reference>
<keyword evidence="1" id="KW-0808">Transferase</keyword>